<dbReference type="PROSITE" id="PS50835">
    <property type="entry name" value="IG_LIKE"/>
    <property type="match status" value="1"/>
</dbReference>
<evidence type="ECO:0000256" key="1">
    <source>
        <dbReference type="ARBA" id="ARBA00022729"/>
    </source>
</evidence>
<evidence type="ECO:0000256" key="4">
    <source>
        <dbReference type="ARBA" id="ARBA00023319"/>
    </source>
</evidence>
<dbReference type="Pfam" id="PF13927">
    <property type="entry name" value="Ig_3"/>
    <property type="match status" value="1"/>
</dbReference>
<gene>
    <name evidence="7" type="ORF">BDFB_007989</name>
</gene>
<keyword evidence="8" id="KW-1185">Reference proteome</keyword>
<dbReference type="InterPro" id="IPR013783">
    <property type="entry name" value="Ig-like_fold"/>
</dbReference>
<keyword evidence="4" id="KW-0393">Immunoglobulin domain</keyword>
<evidence type="ECO:0000256" key="3">
    <source>
        <dbReference type="ARBA" id="ARBA00023157"/>
    </source>
</evidence>
<dbReference type="SUPFAM" id="SSF48726">
    <property type="entry name" value="Immunoglobulin"/>
    <property type="match status" value="1"/>
</dbReference>
<dbReference type="Gene3D" id="2.60.40.10">
    <property type="entry name" value="Immunoglobulins"/>
    <property type="match status" value="1"/>
</dbReference>
<dbReference type="InterPro" id="IPR003598">
    <property type="entry name" value="Ig_sub2"/>
</dbReference>
<dbReference type="AlphaFoldDB" id="A0A482W2M2"/>
<dbReference type="PANTHER" id="PTHR12231:SF253">
    <property type="entry name" value="DPR-INTERACTING PROTEIN ETA, ISOFORM B-RELATED"/>
    <property type="match status" value="1"/>
</dbReference>
<dbReference type="InterPro" id="IPR003599">
    <property type="entry name" value="Ig_sub"/>
</dbReference>
<organism evidence="7 8">
    <name type="scientific">Asbolus verrucosus</name>
    <name type="common">Desert ironclad beetle</name>
    <dbReference type="NCBI Taxonomy" id="1661398"/>
    <lineage>
        <taxon>Eukaryota</taxon>
        <taxon>Metazoa</taxon>
        <taxon>Ecdysozoa</taxon>
        <taxon>Arthropoda</taxon>
        <taxon>Hexapoda</taxon>
        <taxon>Insecta</taxon>
        <taxon>Pterygota</taxon>
        <taxon>Neoptera</taxon>
        <taxon>Endopterygota</taxon>
        <taxon>Coleoptera</taxon>
        <taxon>Polyphaga</taxon>
        <taxon>Cucujiformia</taxon>
        <taxon>Tenebrionidae</taxon>
        <taxon>Pimeliinae</taxon>
        <taxon>Asbolus</taxon>
    </lineage>
</organism>
<evidence type="ECO:0000313" key="8">
    <source>
        <dbReference type="Proteomes" id="UP000292052"/>
    </source>
</evidence>
<dbReference type="FunFam" id="2.60.40.10:FF:000376">
    <property type="entry name" value="CLUMA_CG000981, isoform A"/>
    <property type="match status" value="1"/>
</dbReference>
<dbReference type="OrthoDB" id="10012075at2759"/>
<reference evidence="7 8" key="1">
    <citation type="submission" date="2017-03" db="EMBL/GenBank/DDBJ databases">
        <title>Genome of the blue death feigning beetle - Asbolus verrucosus.</title>
        <authorList>
            <person name="Rider S.D."/>
        </authorList>
    </citation>
    <scope>NUCLEOTIDE SEQUENCE [LARGE SCALE GENOMIC DNA]</scope>
    <source>
        <strain evidence="7">Butters</strain>
        <tissue evidence="7">Head and leg muscle</tissue>
    </source>
</reference>
<keyword evidence="1 5" id="KW-0732">Signal</keyword>
<dbReference type="InterPro" id="IPR007110">
    <property type="entry name" value="Ig-like_dom"/>
</dbReference>
<dbReference type="SMART" id="SM00408">
    <property type="entry name" value="IGc2"/>
    <property type="match status" value="1"/>
</dbReference>
<dbReference type="Proteomes" id="UP000292052">
    <property type="component" value="Unassembled WGS sequence"/>
</dbReference>
<sequence>MVLKLCLLFVTVPPSVWIRYQLVGAYDGQQITLECHSEAYPKSINYWTRDNGEIIPHSGKYLPEIIEDGYKVHMKLTLNHLGPQDYGIYRCISKNSLGDMEGTINIYRIPNPNSKNGSFHFKSKGKL</sequence>
<feature type="domain" description="Ig-like" evidence="6">
    <location>
        <begin position="14"/>
        <end position="105"/>
    </location>
</feature>
<evidence type="ECO:0000313" key="7">
    <source>
        <dbReference type="EMBL" id="RZC39382.1"/>
    </source>
</evidence>
<proteinExistence type="predicted"/>
<evidence type="ECO:0000256" key="2">
    <source>
        <dbReference type="ARBA" id="ARBA00022737"/>
    </source>
</evidence>
<dbReference type="STRING" id="1661398.A0A482W2M2"/>
<dbReference type="PANTHER" id="PTHR12231">
    <property type="entry name" value="CTX-RELATED TYPE I TRANSMEMBRANE PROTEIN"/>
    <property type="match status" value="1"/>
</dbReference>
<protein>
    <submittedName>
        <fullName evidence="7">I-set, Ig 3, and/or ig domain containing protein</fullName>
    </submittedName>
</protein>
<dbReference type="EMBL" id="QDEB01035049">
    <property type="protein sequence ID" value="RZC39382.1"/>
    <property type="molecule type" value="Genomic_DNA"/>
</dbReference>
<evidence type="ECO:0000259" key="6">
    <source>
        <dbReference type="PROSITE" id="PS50835"/>
    </source>
</evidence>
<feature type="signal peptide" evidence="5">
    <location>
        <begin position="1"/>
        <end position="18"/>
    </location>
</feature>
<dbReference type="SMART" id="SM00409">
    <property type="entry name" value="IG"/>
    <property type="match status" value="1"/>
</dbReference>
<feature type="chain" id="PRO_5019780715" evidence="5">
    <location>
        <begin position="19"/>
        <end position="127"/>
    </location>
</feature>
<evidence type="ECO:0000256" key="5">
    <source>
        <dbReference type="SAM" id="SignalP"/>
    </source>
</evidence>
<dbReference type="InterPro" id="IPR051170">
    <property type="entry name" value="Neural/epithelial_adhesion"/>
</dbReference>
<comment type="caution">
    <text evidence="7">The sequence shown here is derived from an EMBL/GenBank/DDBJ whole genome shotgun (WGS) entry which is preliminary data.</text>
</comment>
<keyword evidence="2" id="KW-0677">Repeat</keyword>
<keyword evidence="3" id="KW-1015">Disulfide bond</keyword>
<dbReference type="InterPro" id="IPR036179">
    <property type="entry name" value="Ig-like_dom_sf"/>
</dbReference>
<name>A0A482W2M2_ASBVE</name>
<dbReference type="GO" id="GO:0043005">
    <property type="term" value="C:neuron projection"/>
    <property type="evidence" value="ECO:0007669"/>
    <property type="project" value="TreeGrafter"/>
</dbReference>
<accession>A0A482W2M2</accession>